<feature type="transmembrane region" description="Helical" evidence="2">
    <location>
        <begin position="96"/>
        <end position="128"/>
    </location>
</feature>
<dbReference type="Pfam" id="PF01478">
    <property type="entry name" value="Peptidase_A24"/>
    <property type="match status" value="1"/>
</dbReference>
<dbReference type="Proteomes" id="UP001256827">
    <property type="component" value="Chromosome"/>
</dbReference>
<dbReference type="EC" id="3.4.23.43" evidence="4"/>
<dbReference type="GO" id="GO:0004190">
    <property type="term" value="F:aspartic-type endopeptidase activity"/>
    <property type="evidence" value="ECO:0007669"/>
    <property type="project" value="UniProtKB-EC"/>
</dbReference>
<feature type="transmembrane region" description="Helical" evidence="2">
    <location>
        <begin position="16"/>
        <end position="35"/>
    </location>
</feature>
<keyword evidence="5" id="KW-1185">Reference proteome</keyword>
<evidence type="ECO:0000259" key="3">
    <source>
        <dbReference type="Pfam" id="PF01478"/>
    </source>
</evidence>
<feature type="domain" description="Prepilin type IV endopeptidase peptidase" evidence="3">
    <location>
        <begin position="20"/>
        <end position="123"/>
    </location>
</feature>
<reference evidence="4 5" key="1">
    <citation type="submission" date="2023-09" db="EMBL/GenBank/DDBJ databases">
        <title>Complete Genome and Methylome dissection of Bacillus brevis NEB573 original source of BbsI restriction endonuclease.</title>
        <authorList>
            <person name="Fomenkov A."/>
            <person name="Roberts R.D."/>
        </authorList>
    </citation>
    <scope>NUCLEOTIDE SEQUENCE [LARGE SCALE GENOMIC DNA]</scope>
    <source>
        <strain evidence="4 5">NEB573</strain>
    </source>
</reference>
<comment type="similarity">
    <text evidence="1">Belongs to the peptidase A24 family.</text>
</comment>
<evidence type="ECO:0000256" key="2">
    <source>
        <dbReference type="SAM" id="Phobius"/>
    </source>
</evidence>
<feature type="transmembrane region" description="Helical" evidence="2">
    <location>
        <begin position="42"/>
        <end position="59"/>
    </location>
</feature>
<sequence length="154" mass="16373">MAVATEAIARGGGDSAMEWMLIVLCVCVSWIDLRYRRIPNRAILTGLAASMLIGLILWPEGLWPGRIGSGGAMLLAFGTVSWLLPSALGMGDAKLLGLLGFALGLRASIIIVTLASLLALLVSLYLLVKNRMDGRSELPFAPFVTVGLLLYCQA</sequence>
<proteinExistence type="inferred from homology"/>
<evidence type="ECO:0000256" key="1">
    <source>
        <dbReference type="ARBA" id="ARBA00005801"/>
    </source>
</evidence>
<feature type="transmembrane region" description="Helical" evidence="2">
    <location>
        <begin position="65"/>
        <end position="84"/>
    </location>
</feature>
<dbReference type="PANTHER" id="PTHR30487:SF0">
    <property type="entry name" value="PREPILIN LEADER PEPTIDASE_N-METHYLTRANSFERASE-RELATED"/>
    <property type="match status" value="1"/>
</dbReference>
<keyword evidence="2" id="KW-1133">Transmembrane helix</keyword>
<dbReference type="InterPro" id="IPR050882">
    <property type="entry name" value="Prepilin_peptidase/N-MTase"/>
</dbReference>
<dbReference type="RefSeq" id="WP_310771607.1">
    <property type="nucleotide sequence ID" value="NZ_CP134050.1"/>
</dbReference>
<dbReference type="InterPro" id="IPR000045">
    <property type="entry name" value="Prepilin_IV_endopep_pep"/>
</dbReference>
<dbReference type="EMBL" id="CP134050">
    <property type="protein sequence ID" value="WNC16700.1"/>
    <property type="molecule type" value="Genomic_DNA"/>
</dbReference>
<name>A0ABY9T9D3_BREBE</name>
<dbReference type="PANTHER" id="PTHR30487">
    <property type="entry name" value="TYPE 4 PREPILIN-LIKE PROTEINS LEADER PEPTIDE-PROCESSING ENZYME"/>
    <property type="match status" value="1"/>
</dbReference>
<dbReference type="Gene3D" id="1.20.120.1220">
    <property type="match status" value="1"/>
</dbReference>
<keyword evidence="4" id="KW-0378">Hydrolase</keyword>
<protein>
    <submittedName>
        <fullName evidence="4">Prepilin peptidase</fullName>
        <ecNumber evidence="4">3.4.23.43</ecNumber>
    </submittedName>
</protein>
<keyword evidence="2" id="KW-0812">Transmembrane</keyword>
<evidence type="ECO:0000313" key="5">
    <source>
        <dbReference type="Proteomes" id="UP001256827"/>
    </source>
</evidence>
<accession>A0ABY9T9D3</accession>
<gene>
    <name evidence="4" type="ORF">RGB73_10385</name>
</gene>
<keyword evidence="2" id="KW-0472">Membrane</keyword>
<evidence type="ECO:0000313" key="4">
    <source>
        <dbReference type="EMBL" id="WNC16700.1"/>
    </source>
</evidence>
<organism evidence="4 5">
    <name type="scientific">Brevibacillus brevis</name>
    <name type="common">Bacillus brevis</name>
    <dbReference type="NCBI Taxonomy" id="1393"/>
    <lineage>
        <taxon>Bacteria</taxon>
        <taxon>Bacillati</taxon>
        <taxon>Bacillota</taxon>
        <taxon>Bacilli</taxon>
        <taxon>Bacillales</taxon>
        <taxon>Paenibacillaceae</taxon>
        <taxon>Brevibacillus</taxon>
    </lineage>
</organism>